<keyword evidence="1" id="KW-0812">Transmembrane</keyword>
<reference evidence="2 3" key="1">
    <citation type="submission" date="2018-07" db="EMBL/GenBank/DDBJ databases">
        <title>Halomonas rutogse sp. nov., isolated from Lake TangqianCo on Tibetan Plateau.</title>
        <authorList>
            <person name="Lu H."/>
            <person name="Xing P."/>
            <person name="Wu Q."/>
        </authorList>
    </citation>
    <scope>NUCLEOTIDE SEQUENCE [LARGE SCALE GENOMIC DNA]</scope>
    <source>
        <strain evidence="2 3">TQ8S</strain>
    </source>
</reference>
<protein>
    <submittedName>
        <fullName evidence="2">Uncharacterized protein</fullName>
    </submittedName>
</protein>
<evidence type="ECO:0000256" key="1">
    <source>
        <dbReference type="SAM" id="Phobius"/>
    </source>
</evidence>
<feature type="transmembrane region" description="Helical" evidence="1">
    <location>
        <begin position="51"/>
        <end position="68"/>
    </location>
</feature>
<gene>
    <name evidence="2" type="ORF">DU506_18230</name>
</gene>
<keyword evidence="1" id="KW-0472">Membrane</keyword>
<dbReference type="AlphaFoldDB" id="A0A368TPL3"/>
<dbReference type="EMBL" id="QPIJ01000064">
    <property type="protein sequence ID" value="RCV86508.1"/>
    <property type="molecule type" value="Genomic_DNA"/>
</dbReference>
<keyword evidence="3" id="KW-1185">Reference proteome</keyword>
<dbReference type="Proteomes" id="UP000253204">
    <property type="component" value="Unassembled WGS sequence"/>
</dbReference>
<dbReference type="RefSeq" id="WP_114488297.1">
    <property type="nucleotide sequence ID" value="NZ_CBCSHM010000019.1"/>
</dbReference>
<evidence type="ECO:0000313" key="2">
    <source>
        <dbReference type="EMBL" id="RCV86508.1"/>
    </source>
</evidence>
<keyword evidence="1" id="KW-1133">Transmembrane helix</keyword>
<sequence length="75" mass="8683">MQANSSWPDVRPALHPYCTSSRGKAIWQLINTLVPYAGLWYLMILSIRHDFSYFWTLALSVVATEYFAPQADDRM</sequence>
<evidence type="ECO:0000313" key="3">
    <source>
        <dbReference type="Proteomes" id="UP000253204"/>
    </source>
</evidence>
<name>A0A368TPL3_9GAMM</name>
<feature type="transmembrane region" description="Helical" evidence="1">
    <location>
        <begin position="25"/>
        <end position="44"/>
    </location>
</feature>
<dbReference type="OrthoDB" id="9792534at2"/>
<accession>A0A368TPL3</accession>
<comment type="caution">
    <text evidence="2">The sequence shown here is derived from an EMBL/GenBank/DDBJ whole genome shotgun (WGS) entry which is preliminary data.</text>
</comment>
<organism evidence="2 3">
    <name type="scientific">Vreelandella rituensis</name>
    <dbReference type="NCBI Taxonomy" id="2282306"/>
    <lineage>
        <taxon>Bacteria</taxon>
        <taxon>Pseudomonadati</taxon>
        <taxon>Pseudomonadota</taxon>
        <taxon>Gammaproteobacteria</taxon>
        <taxon>Oceanospirillales</taxon>
        <taxon>Halomonadaceae</taxon>
        <taxon>Vreelandella</taxon>
    </lineage>
</organism>
<proteinExistence type="predicted"/>